<dbReference type="AlphaFoldDB" id="A0A2K8UQ04"/>
<dbReference type="Pfam" id="PF00717">
    <property type="entry name" value="Peptidase_S24"/>
    <property type="match status" value="1"/>
</dbReference>
<evidence type="ECO:0000313" key="4">
    <source>
        <dbReference type="Proteomes" id="UP000509126"/>
    </source>
</evidence>
<dbReference type="RefSeq" id="WP_004281653.1">
    <property type="nucleotide sequence ID" value="NZ_CABIYT010000017.1"/>
</dbReference>
<proteinExistence type="predicted"/>
<dbReference type="EMBL" id="CP054803">
    <property type="protein sequence ID" value="QKU20716.1"/>
    <property type="molecule type" value="Genomic_DNA"/>
</dbReference>
<organism evidence="3 4">
    <name type="scientific">Acinetobacter lwoffii</name>
    <dbReference type="NCBI Taxonomy" id="28090"/>
    <lineage>
        <taxon>Bacteria</taxon>
        <taxon>Pseudomonadati</taxon>
        <taxon>Pseudomonadota</taxon>
        <taxon>Gammaproteobacteria</taxon>
        <taxon>Moraxellales</taxon>
        <taxon>Moraxellaceae</taxon>
        <taxon>Acinetobacter</taxon>
    </lineage>
</organism>
<accession>A0A2K8UQ04</accession>
<evidence type="ECO:0000259" key="1">
    <source>
        <dbReference type="Pfam" id="PF00717"/>
    </source>
</evidence>
<protein>
    <recommendedName>
        <fullName evidence="1">Peptidase S24/S26A/S26B/S26C domain-containing protein</fullName>
    </recommendedName>
</protein>
<feature type="domain" description="Peptidase S24/S26A/S26B/S26C" evidence="1">
    <location>
        <begin position="104"/>
        <end position="192"/>
    </location>
</feature>
<reference evidence="2" key="2">
    <citation type="submission" date="2023-07" db="EMBL/GenBank/DDBJ databases">
        <title>Dynamics of blaOXA-23 gene transmission in Acinetobacter spp. from contaminated veterinary surfaces.</title>
        <authorList>
            <person name="Moreira Da Silva J."/>
            <person name="Menezes J."/>
            <person name="Fernandes L."/>
            <person name="Marques C."/>
            <person name="Amaral A."/>
            <person name="Timofte D."/>
            <person name="Pomba C."/>
        </authorList>
    </citation>
    <scope>NUCLEOTIDE SEQUENCE</scope>
    <source>
        <strain evidence="2">CMVB11Z4A1</strain>
    </source>
</reference>
<dbReference type="InterPro" id="IPR015927">
    <property type="entry name" value="Peptidase_S24_S26A/B/C"/>
</dbReference>
<reference evidence="3 4" key="1">
    <citation type="submission" date="2019-11" db="EMBL/GenBank/DDBJ databases">
        <title>FDA dAtabase for Regulatory Grade micrObial Sequences (FDA-ARGOS): Supporting development and validation of Infectious Disease Dx tests.</title>
        <authorList>
            <person name="Patel R."/>
            <person name="Rucinski S."/>
            <person name="Tallon L."/>
            <person name="Sadzewicz L."/>
            <person name="Vavikolanu K."/>
            <person name="Mehta A."/>
            <person name="Aluvathingal J."/>
            <person name="Nadendla S."/>
            <person name="Nandy P."/>
            <person name="Geyer C."/>
            <person name="Yan Y."/>
            <person name="Sichtig H."/>
        </authorList>
    </citation>
    <scope>NUCLEOTIDE SEQUENCE [LARGE SCALE GENOMIC DNA]</scope>
    <source>
        <strain evidence="3 4">FDAARGOS_557</strain>
    </source>
</reference>
<gene>
    <name evidence="3" type="ORF">FOB19_04275</name>
    <name evidence="2" type="ORF">Q8G51_02165</name>
</gene>
<name>A0A2K8UQ04_ACILW</name>
<dbReference type="Proteomes" id="UP000509126">
    <property type="component" value="Chromosome"/>
</dbReference>
<dbReference type="InterPro" id="IPR036286">
    <property type="entry name" value="LexA/Signal_pep-like_sf"/>
</dbReference>
<dbReference type="STRING" id="28090.GCA_002119785_01757"/>
<dbReference type="Proteomes" id="UP001242129">
    <property type="component" value="Unassembled WGS sequence"/>
</dbReference>
<dbReference type="EMBL" id="JAUUUS010000005">
    <property type="protein sequence ID" value="MDP1446674.1"/>
    <property type="molecule type" value="Genomic_DNA"/>
</dbReference>
<evidence type="ECO:0000313" key="3">
    <source>
        <dbReference type="EMBL" id="QKU20716.1"/>
    </source>
</evidence>
<evidence type="ECO:0000313" key="2">
    <source>
        <dbReference type="EMBL" id="MDP1446674.1"/>
    </source>
</evidence>
<sequence>MSATEIFERRRNNLAKVIDLLIETQQFKTGKEICEHFGLSASYIAQLLNSKRQIGEKAARELEQQLGLDTLILDQSAEPKVELAPIPEQGVLFQMQVVQQQAFALIPIDSAFSFNQDIFHLQAQHYAIQVAGPYYFPSLKPGWWLICDKQAELSTAGILCVYLVNGLQLILQLVSEAQDHYEFQSLDEHRQVIFQKTDIEKIHPVIAIIPTAIYSNGRNNSAHHKTG</sequence>
<dbReference type="SUPFAM" id="SSF51306">
    <property type="entry name" value="LexA/Signal peptidase"/>
    <property type="match status" value="1"/>
</dbReference>